<name>A0AAN1XYW1_UNVUL</name>
<evidence type="ECO:0000313" key="1">
    <source>
        <dbReference type="EMBL" id="BDE06848.1"/>
    </source>
</evidence>
<dbReference type="AlphaFoldDB" id="A0AAN1XYW1"/>
<evidence type="ECO:0008006" key="3">
    <source>
        <dbReference type="Google" id="ProtNLM"/>
    </source>
</evidence>
<accession>A0AAN1XYW1</accession>
<gene>
    <name evidence="1" type="ORF">WPS_21240</name>
</gene>
<dbReference type="RefSeq" id="WP_317994489.1">
    <property type="nucleotide sequence ID" value="NZ_AP025523.1"/>
</dbReference>
<proteinExistence type="predicted"/>
<organism evidence="1 2">
    <name type="scientific">Vulcanimicrobium alpinum</name>
    <dbReference type="NCBI Taxonomy" id="3016050"/>
    <lineage>
        <taxon>Bacteria</taxon>
        <taxon>Bacillati</taxon>
        <taxon>Vulcanimicrobiota</taxon>
        <taxon>Vulcanimicrobiia</taxon>
        <taxon>Vulcanimicrobiales</taxon>
        <taxon>Vulcanimicrobiaceae</taxon>
        <taxon>Vulcanimicrobium</taxon>
    </lineage>
</organism>
<reference evidence="1 2" key="1">
    <citation type="journal article" date="2022" name="ISME Commun">
        <title>Vulcanimicrobium alpinus gen. nov. sp. nov., the first cultivated representative of the candidate phylum 'Eremiobacterota', is a metabolically versatile aerobic anoxygenic phototroph.</title>
        <authorList>
            <person name="Yabe S."/>
            <person name="Muto K."/>
            <person name="Abe K."/>
            <person name="Yokota A."/>
            <person name="Staudigel H."/>
            <person name="Tebo B.M."/>
        </authorList>
    </citation>
    <scope>NUCLEOTIDE SEQUENCE [LARGE SCALE GENOMIC DNA]</scope>
    <source>
        <strain evidence="1 2">WC8-2</strain>
    </source>
</reference>
<sequence>MNDDRTPDPGDDHDDAVIAADDTGMLSGERLITNAELLEGGPGLAGDV</sequence>
<dbReference type="EMBL" id="AP025523">
    <property type="protein sequence ID" value="BDE06848.1"/>
    <property type="molecule type" value="Genomic_DNA"/>
</dbReference>
<protein>
    <recommendedName>
        <fullName evidence="3">Benenodin family lasso peptide</fullName>
    </recommendedName>
</protein>
<keyword evidence="2" id="KW-1185">Reference proteome</keyword>
<dbReference type="KEGG" id="vab:WPS_21240"/>
<dbReference type="Proteomes" id="UP001317532">
    <property type="component" value="Chromosome"/>
</dbReference>
<evidence type="ECO:0000313" key="2">
    <source>
        <dbReference type="Proteomes" id="UP001317532"/>
    </source>
</evidence>